<name>A0A7X1I6G5_9ACTN</name>
<keyword evidence="7" id="KW-0503">Monooxygenase</keyword>
<dbReference type="GO" id="GO:0016705">
    <property type="term" value="F:oxidoreductase activity, acting on paired donors, with incorporation or reduction of molecular oxygen"/>
    <property type="evidence" value="ECO:0007669"/>
    <property type="project" value="InterPro"/>
</dbReference>
<dbReference type="GO" id="GO:0020037">
    <property type="term" value="F:heme binding"/>
    <property type="evidence" value="ECO:0007669"/>
    <property type="project" value="InterPro"/>
</dbReference>
<evidence type="ECO:0000256" key="3">
    <source>
        <dbReference type="ARBA" id="ARBA00022617"/>
    </source>
</evidence>
<dbReference type="InterPro" id="IPR001128">
    <property type="entry name" value="Cyt_P450"/>
</dbReference>
<evidence type="ECO:0000313" key="9">
    <source>
        <dbReference type="Proteomes" id="UP000517694"/>
    </source>
</evidence>
<keyword evidence="5" id="KW-0560">Oxidoreductase</keyword>
<comment type="similarity">
    <text evidence="2">Belongs to the cytochrome P450 family.</text>
</comment>
<keyword evidence="3" id="KW-0349">Heme</keyword>
<keyword evidence="4" id="KW-0479">Metal-binding</keyword>
<dbReference type="OrthoDB" id="54272at2"/>
<keyword evidence="9" id="KW-1185">Reference proteome</keyword>
<organism evidence="8 9">
    <name type="scientific">Streptomyces mexicanus</name>
    <dbReference type="NCBI Taxonomy" id="178566"/>
    <lineage>
        <taxon>Bacteria</taxon>
        <taxon>Bacillati</taxon>
        <taxon>Actinomycetota</taxon>
        <taxon>Actinomycetes</taxon>
        <taxon>Kitasatosporales</taxon>
        <taxon>Streptomycetaceae</taxon>
        <taxon>Streptomyces</taxon>
    </lineage>
</organism>
<evidence type="ECO:0000256" key="6">
    <source>
        <dbReference type="ARBA" id="ARBA00023004"/>
    </source>
</evidence>
<comment type="cofactor">
    <cofactor evidence="1">
        <name>heme</name>
        <dbReference type="ChEBI" id="CHEBI:30413"/>
    </cofactor>
</comment>
<comment type="caution">
    <text evidence="8">The sequence shown here is derived from an EMBL/GenBank/DDBJ whole genome shotgun (WGS) entry which is preliminary data.</text>
</comment>
<dbReference type="PANTHER" id="PTHR46696:SF5">
    <property type="entry name" value="CYTOCHROME P450 BJ-1"/>
    <property type="match status" value="1"/>
</dbReference>
<dbReference type="EMBL" id="JACMHY010000013">
    <property type="protein sequence ID" value="MBC2868608.1"/>
    <property type="molecule type" value="Genomic_DNA"/>
</dbReference>
<dbReference type="RefSeq" id="WP_159674842.1">
    <property type="nucleotide sequence ID" value="NZ_JACMHY010000013.1"/>
</dbReference>
<accession>A0A7X1I6G5</accession>
<evidence type="ECO:0000256" key="2">
    <source>
        <dbReference type="ARBA" id="ARBA00010617"/>
    </source>
</evidence>
<dbReference type="AlphaFoldDB" id="A0A7X1I6G5"/>
<evidence type="ECO:0000313" key="8">
    <source>
        <dbReference type="EMBL" id="MBC2868608.1"/>
    </source>
</evidence>
<dbReference type="SUPFAM" id="SSF48264">
    <property type="entry name" value="Cytochrome P450"/>
    <property type="match status" value="1"/>
</dbReference>
<keyword evidence="6" id="KW-0408">Iron</keyword>
<reference evidence="8 9" key="1">
    <citation type="submission" date="2020-08" db="EMBL/GenBank/DDBJ databases">
        <title>Whole-Genome Sequence of French Clinical Streptomyces mexicanus Strain Q0842.</title>
        <authorList>
            <person name="Boxberger M."/>
            <person name="La Scola B."/>
        </authorList>
    </citation>
    <scope>NUCLEOTIDE SEQUENCE [LARGE SCALE GENOMIC DNA]</scope>
    <source>
        <strain evidence="8 9">Marseille-Q0842</strain>
    </source>
</reference>
<proteinExistence type="inferred from homology"/>
<sequence>MAAGPLTSPVRYDPLHEATLADPYPQLAALREQTPVAWHEVMECWLITRYEDCLRVLRDHATFARDPRRLGIPVPEAQLSVQILDPPQQAGVRSLFMTALHAQDLDALQNSVDAVIRDRLQQCAAQPVVEAMRELAQPVALAAIAGLLGVSPPSLAEWAAISDTVMRSMDAGLNPALIEPGRRARAQLSDLVASWFTTTGRPTGLLGQVRARTADAGPEQAAYVRHTARVMFQGGYSTLTAALGNLLHTLACHRGIRGALSERPGLVHRAVDELVRFDGPVQGTTRLATGDVTIGDVRVRRGEKVTVLFAAANRDPAAFHLPDRLVLDRTPNRHLGYGWGTHACLGTVMAQRVLAVLVDTLLDTQTWPSPAGTAVRRRTATMRTFARLPISFQP</sequence>
<dbReference type="InterPro" id="IPR002397">
    <property type="entry name" value="Cyt_P450_B"/>
</dbReference>
<dbReference type="Proteomes" id="UP000517694">
    <property type="component" value="Unassembled WGS sequence"/>
</dbReference>
<dbReference type="GO" id="GO:0004497">
    <property type="term" value="F:monooxygenase activity"/>
    <property type="evidence" value="ECO:0007669"/>
    <property type="project" value="UniProtKB-KW"/>
</dbReference>
<dbReference type="PANTHER" id="PTHR46696">
    <property type="entry name" value="P450, PUTATIVE (EUROFUNG)-RELATED"/>
    <property type="match status" value="1"/>
</dbReference>
<evidence type="ECO:0000256" key="1">
    <source>
        <dbReference type="ARBA" id="ARBA00001971"/>
    </source>
</evidence>
<dbReference type="PRINTS" id="PR00359">
    <property type="entry name" value="BP450"/>
</dbReference>
<evidence type="ECO:0000256" key="7">
    <source>
        <dbReference type="ARBA" id="ARBA00023033"/>
    </source>
</evidence>
<evidence type="ECO:0000256" key="5">
    <source>
        <dbReference type="ARBA" id="ARBA00023002"/>
    </source>
</evidence>
<evidence type="ECO:0000256" key="4">
    <source>
        <dbReference type="ARBA" id="ARBA00022723"/>
    </source>
</evidence>
<dbReference type="GO" id="GO:0005506">
    <property type="term" value="F:iron ion binding"/>
    <property type="evidence" value="ECO:0007669"/>
    <property type="project" value="InterPro"/>
</dbReference>
<protein>
    <submittedName>
        <fullName evidence="8">Cytochrome P450</fullName>
    </submittedName>
</protein>
<gene>
    <name evidence="8" type="ORF">H1R13_27675</name>
</gene>
<dbReference type="InterPro" id="IPR036396">
    <property type="entry name" value="Cyt_P450_sf"/>
</dbReference>
<dbReference type="Pfam" id="PF00067">
    <property type="entry name" value="p450"/>
    <property type="match status" value="1"/>
</dbReference>
<dbReference type="Gene3D" id="1.10.630.10">
    <property type="entry name" value="Cytochrome P450"/>
    <property type="match status" value="1"/>
</dbReference>